<evidence type="ECO:0000313" key="5">
    <source>
        <dbReference type="Proteomes" id="UP000321155"/>
    </source>
</evidence>
<reference evidence="3 5" key="2">
    <citation type="submission" date="2019-07" db="EMBL/GenBank/DDBJ databases">
        <title>Whole genome shotgun sequence of Kocuria flava NBRC 107626.</title>
        <authorList>
            <person name="Hosoyama A."/>
            <person name="Uohara A."/>
            <person name="Ohji S."/>
            <person name="Ichikawa N."/>
        </authorList>
    </citation>
    <scope>NUCLEOTIDE SEQUENCE [LARGE SCALE GENOMIC DNA]</scope>
    <source>
        <strain evidence="3 5">NBRC 107626</strain>
    </source>
</reference>
<organism evidence="2 4">
    <name type="scientific">Kocuria flava</name>
    <dbReference type="NCBI Taxonomy" id="446860"/>
    <lineage>
        <taxon>Bacteria</taxon>
        <taxon>Bacillati</taxon>
        <taxon>Actinomycetota</taxon>
        <taxon>Actinomycetes</taxon>
        <taxon>Micrococcales</taxon>
        <taxon>Micrococcaceae</taxon>
        <taxon>Kocuria</taxon>
    </lineage>
</organism>
<feature type="region of interest" description="Disordered" evidence="1">
    <location>
        <begin position="57"/>
        <end position="76"/>
    </location>
</feature>
<dbReference type="EMBL" id="BJZR01000045">
    <property type="protein sequence ID" value="GEO92476.1"/>
    <property type="molecule type" value="Genomic_DNA"/>
</dbReference>
<keyword evidence="5" id="KW-1185">Reference proteome</keyword>
<protein>
    <submittedName>
        <fullName evidence="2">Uncharacterized protein</fullName>
    </submittedName>
</protein>
<dbReference type="EMBL" id="CP013254">
    <property type="protein sequence ID" value="ALU39406.1"/>
    <property type="molecule type" value="Genomic_DNA"/>
</dbReference>
<sequence length="76" mass="8094">MRVTVVVDDAHRTAMESVGTHLRAEGMHVEQVRAVPGLGTGELPAARLPAVRGVEGVAGVEEQREHRLPPPDAPVQ</sequence>
<evidence type="ECO:0000256" key="1">
    <source>
        <dbReference type="SAM" id="MobiDB-lite"/>
    </source>
</evidence>
<accession>A0A0U3GH04</accession>
<name>A0A0U3GH04_9MICC</name>
<evidence type="ECO:0000313" key="2">
    <source>
        <dbReference type="EMBL" id="ALU39406.1"/>
    </source>
</evidence>
<evidence type="ECO:0000313" key="3">
    <source>
        <dbReference type="EMBL" id="GEO92476.1"/>
    </source>
</evidence>
<gene>
    <name evidence="2" type="ORF">AS188_06180</name>
    <name evidence="3" type="ORF">KFL01_17820</name>
</gene>
<dbReference type="AlphaFoldDB" id="A0A0U3GH04"/>
<reference evidence="2 4" key="1">
    <citation type="submission" date="2015-11" db="EMBL/GenBank/DDBJ databases">
        <title>Complete Genome Sequence of Kocuria flava strain HO-9041.</title>
        <authorList>
            <person name="Zhou M."/>
            <person name="Dai J."/>
        </authorList>
    </citation>
    <scope>NUCLEOTIDE SEQUENCE [LARGE SCALE GENOMIC DNA]</scope>
    <source>
        <strain evidence="2 4">HO-9041</strain>
    </source>
</reference>
<proteinExistence type="predicted"/>
<dbReference type="KEGG" id="kfv:AS188_06180"/>
<dbReference type="Proteomes" id="UP000321155">
    <property type="component" value="Unassembled WGS sequence"/>
</dbReference>
<dbReference type="Proteomes" id="UP000057181">
    <property type="component" value="Chromosome"/>
</dbReference>
<evidence type="ECO:0000313" key="4">
    <source>
        <dbReference type="Proteomes" id="UP000057181"/>
    </source>
</evidence>